<keyword evidence="3" id="KW-1185">Reference proteome</keyword>
<name>A0AAV7M4G4_PLEWA</name>
<sequence>MEQYTTTTPLPQRQTHMCGSGEALRVPATAEEPSRAELLAAIQGARVALEGKIEMVGVEVNILRADLHKVSDKVKVADGSVVDLQTETSRKGFLEVKAKLRAMNIRYMLFYPARLKVISRSKSHFFDHPEEVWRWLEMWDRVGPGRSGQSGVGSARTSGVDGTDWRRRGEGQTQVSGQQCDNSVSRIEIQQDGTMVVVNPEQTIELADSLEGGVEMLSVDS</sequence>
<evidence type="ECO:0000256" key="1">
    <source>
        <dbReference type="SAM" id="MobiDB-lite"/>
    </source>
</evidence>
<dbReference type="Proteomes" id="UP001066276">
    <property type="component" value="Chromosome 10"/>
</dbReference>
<evidence type="ECO:0000313" key="2">
    <source>
        <dbReference type="EMBL" id="KAJ1095998.1"/>
    </source>
</evidence>
<evidence type="ECO:0000313" key="3">
    <source>
        <dbReference type="Proteomes" id="UP001066276"/>
    </source>
</evidence>
<proteinExistence type="predicted"/>
<protein>
    <submittedName>
        <fullName evidence="2">Uncharacterized protein</fullName>
    </submittedName>
</protein>
<dbReference type="InterPro" id="IPR042566">
    <property type="entry name" value="L1_C"/>
</dbReference>
<accession>A0AAV7M4G4</accession>
<gene>
    <name evidence="2" type="ORF">NDU88_001147</name>
</gene>
<dbReference type="Gene3D" id="3.30.250.20">
    <property type="entry name" value="L1 transposable element, C-terminal domain"/>
    <property type="match status" value="1"/>
</dbReference>
<feature type="compositionally biased region" description="Polar residues" evidence="1">
    <location>
        <begin position="171"/>
        <end position="181"/>
    </location>
</feature>
<reference evidence="2" key="1">
    <citation type="journal article" date="2022" name="bioRxiv">
        <title>Sequencing and chromosome-scale assembly of the giantPleurodeles waltlgenome.</title>
        <authorList>
            <person name="Brown T."/>
            <person name="Elewa A."/>
            <person name="Iarovenko S."/>
            <person name="Subramanian E."/>
            <person name="Araus A.J."/>
            <person name="Petzold A."/>
            <person name="Susuki M."/>
            <person name="Suzuki K.-i.T."/>
            <person name="Hayashi T."/>
            <person name="Toyoda A."/>
            <person name="Oliveira C."/>
            <person name="Osipova E."/>
            <person name="Leigh N.D."/>
            <person name="Simon A."/>
            <person name="Yun M.H."/>
        </authorList>
    </citation>
    <scope>NUCLEOTIDE SEQUENCE</scope>
    <source>
        <strain evidence="2">20211129_DDA</strain>
        <tissue evidence="2">Liver</tissue>
    </source>
</reference>
<organism evidence="2 3">
    <name type="scientific">Pleurodeles waltl</name>
    <name type="common">Iberian ribbed newt</name>
    <dbReference type="NCBI Taxonomy" id="8319"/>
    <lineage>
        <taxon>Eukaryota</taxon>
        <taxon>Metazoa</taxon>
        <taxon>Chordata</taxon>
        <taxon>Craniata</taxon>
        <taxon>Vertebrata</taxon>
        <taxon>Euteleostomi</taxon>
        <taxon>Amphibia</taxon>
        <taxon>Batrachia</taxon>
        <taxon>Caudata</taxon>
        <taxon>Salamandroidea</taxon>
        <taxon>Salamandridae</taxon>
        <taxon>Pleurodelinae</taxon>
        <taxon>Pleurodeles</taxon>
    </lineage>
</organism>
<dbReference type="EMBL" id="JANPWB010000014">
    <property type="protein sequence ID" value="KAJ1095998.1"/>
    <property type="molecule type" value="Genomic_DNA"/>
</dbReference>
<feature type="region of interest" description="Disordered" evidence="1">
    <location>
        <begin position="146"/>
        <end position="181"/>
    </location>
</feature>
<dbReference type="AlphaFoldDB" id="A0AAV7M4G4"/>
<comment type="caution">
    <text evidence="2">The sequence shown here is derived from an EMBL/GenBank/DDBJ whole genome shotgun (WGS) entry which is preliminary data.</text>
</comment>